<keyword evidence="2" id="KW-1185">Reference proteome</keyword>
<proteinExistence type="predicted"/>
<dbReference type="EMBL" id="BDSA01000001">
    <property type="protein sequence ID" value="GBE59437.1"/>
    <property type="molecule type" value="Genomic_DNA"/>
</dbReference>
<reference evidence="1 2" key="1">
    <citation type="journal article" date="2017" name="BMC Genomics">
        <title>Whole-genome assembly of Babesia ovata and comparative genomics between closely related pathogens.</title>
        <authorList>
            <person name="Yamagishi J."/>
            <person name="Asada M."/>
            <person name="Hakimi H."/>
            <person name="Tanaka T.Q."/>
            <person name="Sugimoto C."/>
            <person name="Kawazu S."/>
        </authorList>
    </citation>
    <scope>NUCLEOTIDE SEQUENCE [LARGE SCALE GENOMIC DNA]</scope>
    <source>
        <strain evidence="1 2">Miyake</strain>
    </source>
</reference>
<sequence length="102" mass="11971">MNRPGTSHFFPHIFPNTRDVRLKPGDDSIYTFYSAFLTIPLNFPNLTFNMPENLFKIIQIAAYTKLLAKRPNRLGNFFEFSVKRPLDHSLKLTFKSLRLLHD</sequence>
<dbReference type="Proteomes" id="UP000236319">
    <property type="component" value="Unassembled WGS sequence"/>
</dbReference>
<dbReference type="AlphaFoldDB" id="A0A2H6K8W4"/>
<protein>
    <submittedName>
        <fullName evidence="1">Uncharacterized protein</fullName>
    </submittedName>
</protein>
<evidence type="ECO:0000313" key="2">
    <source>
        <dbReference type="Proteomes" id="UP000236319"/>
    </source>
</evidence>
<comment type="caution">
    <text evidence="1">The sequence shown here is derived from an EMBL/GenBank/DDBJ whole genome shotgun (WGS) entry which is preliminary data.</text>
</comment>
<dbReference type="GeneID" id="39873207"/>
<name>A0A2H6K8W4_9APIC</name>
<gene>
    <name evidence="1" type="ORF">BOVATA_009300</name>
</gene>
<organism evidence="1 2">
    <name type="scientific">Babesia ovata</name>
    <dbReference type="NCBI Taxonomy" id="189622"/>
    <lineage>
        <taxon>Eukaryota</taxon>
        <taxon>Sar</taxon>
        <taxon>Alveolata</taxon>
        <taxon>Apicomplexa</taxon>
        <taxon>Aconoidasida</taxon>
        <taxon>Piroplasmida</taxon>
        <taxon>Babesiidae</taxon>
        <taxon>Babesia</taxon>
    </lineage>
</organism>
<dbReference type="RefSeq" id="XP_028865680.1">
    <property type="nucleotide sequence ID" value="XM_029009847.1"/>
</dbReference>
<accession>A0A2H6K8W4</accession>
<evidence type="ECO:0000313" key="1">
    <source>
        <dbReference type="EMBL" id="GBE59437.1"/>
    </source>
</evidence>
<dbReference type="VEuPathDB" id="PiroplasmaDB:BOVATA_009300"/>